<dbReference type="InterPro" id="IPR001296">
    <property type="entry name" value="Glyco_trans_1"/>
</dbReference>
<name>A0A9X2ZST5_9BACT</name>
<dbReference type="EMBL" id="JANUBB010000009">
    <property type="protein sequence ID" value="MCS3952401.1"/>
    <property type="molecule type" value="Genomic_DNA"/>
</dbReference>
<protein>
    <submittedName>
        <fullName evidence="2">Glycosyltransferase involved in cell wall biosynthesis</fullName>
    </submittedName>
</protein>
<dbReference type="Pfam" id="PF00534">
    <property type="entry name" value="Glycos_transf_1"/>
    <property type="match status" value="1"/>
</dbReference>
<feature type="domain" description="Glycosyl transferase family 1" evidence="1">
    <location>
        <begin position="37"/>
        <end position="192"/>
    </location>
</feature>
<dbReference type="GO" id="GO:0016757">
    <property type="term" value="F:glycosyltransferase activity"/>
    <property type="evidence" value="ECO:0007669"/>
    <property type="project" value="InterPro"/>
</dbReference>
<dbReference type="PANTHER" id="PTHR12526:SF630">
    <property type="entry name" value="GLYCOSYLTRANSFERASE"/>
    <property type="match status" value="1"/>
</dbReference>
<sequence>MKLARPGQISVIYNLCVNNEVHTAQKAPISDYQVPFERPLLVACGRLTEQKGYPYLLDAFRRVRDERQAELWILGEGDQRSTIESRIEELGLVENVSLLGFRNNPFKFMAAADVFVLSSLWEGFGNVIVEAMACGTPVVATDCPHGPGEIITHEKNGLLVPPADSDALSNALLRVLRDQSLKEQLTENGKERARDFHASKIGQQYLGLFREVVSQSKESPQTPVDRSN</sequence>
<dbReference type="PANTHER" id="PTHR12526">
    <property type="entry name" value="GLYCOSYLTRANSFERASE"/>
    <property type="match status" value="1"/>
</dbReference>
<organism evidence="2 3">
    <name type="scientific">Salinibacter ruber</name>
    <dbReference type="NCBI Taxonomy" id="146919"/>
    <lineage>
        <taxon>Bacteria</taxon>
        <taxon>Pseudomonadati</taxon>
        <taxon>Rhodothermota</taxon>
        <taxon>Rhodothermia</taxon>
        <taxon>Rhodothermales</taxon>
        <taxon>Salinibacteraceae</taxon>
        <taxon>Salinibacter</taxon>
    </lineage>
</organism>
<proteinExistence type="predicted"/>
<evidence type="ECO:0000313" key="2">
    <source>
        <dbReference type="EMBL" id="MCS3952401.1"/>
    </source>
</evidence>
<reference evidence="2" key="1">
    <citation type="submission" date="2022-08" db="EMBL/GenBank/DDBJ databases">
        <title>Genomic Encyclopedia of Type Strains, Phase V (KMG-V): Genome sequencing to study the core and pangenomes of soil and plant-associated prokaryotes.</title>
        <authorList>
            <person name="Whitman W."/>
        </authorList>
    </citation>
    <scope>NUCLEOTIDE SEQUENCE</scope>
    <source>
        <strain evidence="2">SP2017</strain>
    </source>
</reference>
<evidence type="ECO:0000259" key="1">
    <source>
        <dbReference type="Pfam" id="PF00534"/>
    </source>
</evidence>
<gene>
    <name evidence="2" type="ORF">GGP83_002368</name>
</gene>
<dbReference type="Proteomes" id="UP001155010">
    <property type="component" value="Unassembled WGS sequence"/>
</dbReference>
<accession>A0A9X2ZST5</accession>
<dbReference type="SUPFAM" id="SSF53756">
    <property type="entry name" value="UDP-Glycosyltransferase/glycogen phosphorylase"/>
    <property type="match status" value="1"/>
</dbReference>
<dbReference type="Gene3D" id="3.40.50.2000">
    <property type="entry name" value="Glycogen Phosphorylase B"/>
    <property type="match status" value="2"/>
</dbReference>
<evidence type="ECO:0000313" key="3">
    <source>
        <dbReference type="Proteomes" id="UP001155010"/>
    </source>
</evidence>
<dbReference type="AlphaFoldDB" id="A0A9X2ZST5"/>
<comment type="caution">
    <text evidence="2">The sequence shown here is derived from an EMBL/GenBank/DDBJ whole genome shotgun (WGS) entry which is preliminary data.</text>
</comment>